<accession>A0ABY7VLA8</accession>
<dbReference type="EMBL" id="CP059693">
    <property type="protein sequence ID" value="WDE14540.1"/>
    <property type="molecule type" value="Genomic_DNA"/>
</dbReference>
<dbReference type="CDD" id="cd01741">
    <property type="entry name" value="GATase1_1"/>
    <property type="match status" value="1"/>
</dbReference>
<dbReference type="InterPro" id="IPR044992">
    <property type="entry name" value="ChyE-like"/>
</dbReference>
<gene>
    <name evidence="2" type="ORF">H3N35_15555</name>
</gene>
<protein>
    <submittedName>
        <fullName evidence="2">GMP synthase</fullName>
    </submittedName>
</protein>
<dbReference type="InterPro" id="IPR017926">
    <property type="entry name" value="GATASE"/>
</dbReference>
<proteinExistence type="predicted"/>
<name>A0ABY7VLA8_9GAMM</name>
<evidence type="ECO:0000259" key="1">
    <source>
        <dbReference type="Pfam" id="PF00117"/>
    </source>
</evidence>
<feature type="domain" description="Glutamine amidotransferase" evidence="1">
    <location>
        <begin position="79"/>
        <end position="187"/>
    </location>
</feature>
<dbReference type="SUPFAM" id="SSF52317">
    <property type="entry name" value="Class I glutamine amidotransferase-like"/>
    <property type="match status" value="1"/>
</dbReference>
<dbReference type="Pfam" id="PF00117">
    <property type="entry name" value="GATase"/>
    <property type="match status" value="1"/>
</dbReference>
<dbReference type="Gene3D" id="3.40.50.880">
    <property type="match status" value="1"/>
</dbReference>
<dbReference type="PANTHER" id="PTHR42695">
    <property type="entry name" value="GLUTAMINE AMIDOTRANSFERASE YLR126C-RELATED"/>
    <property type="match status" value="1"/>
</dbReference>
<dbReference type="PROSITE" id="PS51273">
    <property type="entry name" value="GATASE_TYPE_1"/>
    <property type="match status" value="1"/>
</dbReference>
<sequence length="237" mass="26629">MKLGILLCDHIQEKLQVDFGDYPDMFSKILLAVDDQLDIVYYSAVDGELPSDINACDCYMSSGSKFGVNDELPWLNALEDFIRKLYREKKGFVGICFGHQLLARALGGKVQRSDKGWGIGVAAGEIVKQKSWMVPAQANLNLVVSHQDQISELPPDTEVLLSNEFCLYSMIQLGDHFLGLQGHPEFSRIYSYALMNSRRDRIPGQRISAGVVSLEEPVDDLLTIRWLLNFLQQTIAD</sequence>
<dbReference type="PANTHER" id="PTHR42695:SF5">
    <property type="entry name" value="GLUTAMINE AMIDOTRANSFERASE YLR126C-RELATED"/>
    <property type="match status" value="1"/>
</dbReference>
<evidence type="ECO:0000313" key="3">
    <source>
        <dbReference type="Proteomes" id="UP001215231"/>
    </source>
</evidence>
<keyword evidence="3" id="KW-1185">Reference proteome</keyword>
<dbReference type="InterPro" id="IPR029062">
    <property type="entry name" value="Class_I_gatase-like"/>
</dbReference>
<dbReference type="Proteomes" id="UP001215231">
    <property type="component" value="Chromosome"/>
</dbReference>
<reference evidence="2 3" key="1">
    <citation type="journal article" date="2022" name="Mar. Drugs">
        <title>Bioassay-Guided Fractionation Leads to the Detection of Cholic Acid Generated by the Rare Thalassomonas sp.</title>
        <authorList>
            <person name="Pheiffer F."/>
            <person name="Schneider Y.K."/>
            <person name="Hansen E.H."/>
            <person name="Andersen J.H."/>
            <person name="Isaksson J."/>
            <person name="Busche T."/>
            <person name="R C."/>
            <person name="Kalinowski J."/>
            <person name="Zyl L.V."/>
            <person name="Trindade M."/>
        </authorList>
    </citation>
    <scope>NUCLEOTIDE SEQUENCE [LARGE SCALE GENOMIC DNA]</scope>
    <source>
        <strain evidence="2 3">A5K-61T</strain>
    </source>
</reference>
<evidence type="ECO:0000313" key="2">
    <source>
        <dbReference type="EMBL" id="WDE14540.1"/>
    </source>
</evidence>
<organism evidence="2 3">
    <name type="scientific">Thalassomonas haliotis</name>
    <dbReference type="NCBI Taxonomy" id="485448"/>
    <lineage>
        <taxon>Bacteria</taxon>
        <taxon>Pseudomonadati</taxon>
        <taxon>Pseudomonadota</taxon>
        <taxon>Gammaproteobacteria</taxon>
        <taxon>Alteromonadales</taxon>
        <taxon>Colwelliaceae</taxon>
        <taxon>Thalassomonas</taxon>
    </lineage>
</organism>